<organism evidence="1 2">
    <name type="scientific">Peptoniphilus stercorisuis</name>
    <dbReference type="NCBI Taxonomy" id="1436965"/>
    <lineage>
        <taxon>Bacteria</taxon>
        <taxon>Bacillati</taxon>
        <taxon>Bacillota</taxon>
        <taxon>Tissierellia</taxon>
        <taxon>Tissierellales</taxon>
        <taxon>Peptoniphilaceae</taxon>
        <taxon>Peptoniphilus</taxon>
    </lineage>
</organism>
<gene>
    <name evidence="1" type="ORF">J2Z71_000860</name>
</gene>
<dbReference type="EMBL" id="JAGGLJ010000006">
    <property type="protein sequence ID" value="MBP2025330.1"/>
    <property type="molecule type" value="Genomic_DNA"/>
</dbReference>
<evidence type="ECO:0000313" key="2">
    <source>
        <dbReference type="Proteomes" id="UP001519306"/>
    </source>
</evidence>
<dbReference type="Proteomes" id="UP001519306">
    <property type="component" value="Unassembled WGS sequence"/>
</dbReference>
<comment type="caution">
    <text evidence="1">The sequence shown here is derived from an EMBL/GenBank/DDBJ whole genome shotgun (WGS) entry which is preliminary data.</text>
</comment>
<evidence type="ECO:0008006" key="3">
    <source>
        <dbReference type="Google" id="ProtNLM"/>
    </source>
</evidence>
<proteinExistence type="predicted"/>
<accession>A0ABS4KC35</accession>
<sequence length="173" mass="19994">MIIQIKEFLSSPEQEMLIKGDLKDQKSSYDISDLELQFPISYEGRIFKLDDEILLDLCIKYKYNTQCDRCLTQMIEEVSSNVKAYFVRDLENVEDEATIEYFKLNEEGIFLDDLIISQVITSKPLKNICSDDCEGLCPKCGLNLNDGSCSCEKEIDVDPRFEKLLNLFNDEEV</sequence>
<name>A0ABS4KC35_9FIRM</name>
<dbReference type="Pfam" id="PF02620">
    <property type="entry name" value="YceD"/>
    <property type="match status" value="1"/>
</dbReference>
<dbReference type="RefSeq" id="WP_210060616.1">
    <property type="nucleotide sequence ID" value="NZ_JAGGLJ010000006.1"/>
</dbReference>
<dbReference type="InterPro" id="IPR003772">
    <property type="entry name" value="YceD"/>
</dbReference>
<reference evidence="1 2" key="1">
    <citation type="submission" date="2021-03" db="EMBL/GenBank/DDBJ databases">
        <title>Genomic Encyclopedia of Type Strains, Phase IV (KMG-IV): sequencing the most valuable type-strain genomes for metagenomic binning, comparative biology and taxonomic classification.</title>
        <authorList>
            <person name="Goeker M."/>
        </authorList>
    </citation>
    <scope>NUCLEOTIDE SEQUENCE [LARGE SCALE GENOMIC DNA]</scope>
    <source>
        <strain evidence="1 2">DSM 27563</strain>
    </source>
</reference>
<keyword evidence="2" id="KW-1185">Reference proteome</keyword>
<evidence type="ECO:0000313" key="1">
    <source>
        <dbReference type="EMBL" id="MBP2025330.1"/>
    </source>
</evidence>
<protein>
    <recommendedName>
        <fullName evidence="3">ACR, COG1399</fullName>
    </recommendedName>
</protein>